<reference evidence="5" key="1">
    <citation type="submission" date="2016-03" db="EMBL/GenBank/DDBJ databases">
        <authorList>
            <person name="Devillers Hugo."/>
        </authorList>
    </citation>
    <scope>NUCLEOTIDE SEQUENCE [LARGE SCALE GENOMIC DNA]</scope>
</reference>
<name>A0A1G4JXV8_9SACH</name>
<keyword evidence="3" id="KW-0539">Nucleus</keyword>
<sequence>MSFQRGGRDGNSFAKNLPFGLSYNDVGVNENTELPTIPLPLNGIISAKERTTSVQYMNFVAAVRGGPFYTGSMALSVDGQGKHQKLVDEDGLNDGIERYSDRYLKKRKIGVSIDEHPFHLEFFPNELYQVMGINKKSYWLFRSSTSGPMCLQGLELRTMMPKVCQC</sequence>
<dbReference type="PIRSF" id="PIRSF000777">
    <property type="entry name" value="RNA_polIII_C31"/>
    <property type="match status" value="1"/>
</dbReference>
<evidence type="ECO:0000313" key="5">
    <source>
        <dbReference type="Proteomes" id="UP000189911"/>
    </source>
</evidence>
<protein>
    <submittedName>
        <fullName evidence="4">LANO_0E12134g1_1</fullName>
    </submittedName>
</protein>
<evidence type="ECO:0000313" key="4">
    <source>
        <dbReference type="EMBL" id="SCU96001.1"/>
    </source>
</evidence>
<dbReference type="GO" id="GO:0005634">
    <property type="term" value="C:nucleus"/>
    <property type="evidence" value="ECO:0007669"/>
    <property type="project" value="UniProtKB-SubCell"/>
</dbReference>
<proteinExistence type="inferred from homology"/>
<gene>
    <name evidence="4" type="ORF">LANO_0E12134G</name>
</gene>
<evidence type="ECO:0000256" key="1">
    <source>
        <dbReference type="ARBA" id="ARBA00004123"/>
    </source>
</evidence>
<keyword evidence="5" id="KW-1185">Reference proteome</keyword>
<comment type="similarity">
    <text evidence="2">Belongs to the eukaryotic RPC7 RNA polymerase subunit family.</text>
</comment>
<accession>A0A1G4JXV8</accession>
<dbReference type="InterPro" id="IPR024661">
    <property type="entry name" value="RNA_pol_III_Rpc31"/>
</dbReference>
<dbReference type="OrthoDB" id="5377312at2759"/>
<evidence type="ECO:0000256" key="2">
    <source>
        <dbReference type="ARBA" id="ARBA00008352"/>
    </source>
</evidence>
<dbReference type="GO" id="GO:0006383">
    <property type="term" value="P:transcription by RNA polymerase III"/>
    <property type="evidence" value="ECO:0007669"/>
    <property type="project" value="InterPro"/>
</dbReference>
<dbReference type="EMBL" id="LT598451">
    <property type="protein sequence ID" value="SCU96001.1"/>
    <property type="molecule type" value="Genomic_DNA"/>
</dbReference>
<dbReference type="AlphaFoldDB" id="A0A1G4JXV8"/>
<organism evidence="4 5">
    <name type="scientific">Lachancea nothofagi CBS 11611</name>
    <dbReference type="NCBI Taxonomy" id="1266666"/>
    <lineage>
        <taxon>Eukaryota</taxon>
        <taxon>Fungi</taxon>
        <taxon>Dikarya</taxon>
        <taxon>Ascomycota</taxon>
        <taxon>Saccharomycotina</taxon>
        <taxon>Saccharomycetes</taxon>
        <taxon>Saccharomycetales</taxon>
        <taxon>Saccharomycetaceae</taxon>
        <taxon>Lachancea</taxon>
    </lineage>
</organism>
<dbReference type="Pfam" id="PF11705">
    <property type="entry name" value="RNA_pol_3_Rpc31"/>
    <property type="match status" value="1"/>
</dbReference>
<comment type="subcellular location">
    <subcellularLocation>
        <location evidence="1">Nucleus</location>
    </subcellularLocation>
</comment>
<evidence type="ECO:0000256" key="3">
    <source>
        <dbReference type="ARBA" id="ARBA00023242"/>
    </source>
</evidence>
<dbReference type="Proteomes" id="UP000189911">
    <property type="component" value="Chromosome E"/>
</dbReference>